<feature type="compositionally biased region" description="Basic and acidic residues" evidence="1">
    <location>
        <begin position="1"/>
        <end position="21"/>
    </location>
</feature>
<evidence type="ECO:0000313" key="5">
    <source>
        <dbReference type="Proteomes" id="UP000654075"/>
    </source>
</evidence>
<evidence type="ECO:0000256" key="1">
    <source>
        <dbReference type="SAM" id="MobiDB-lite"/>
    </source>
</evidence>
<reference evidence="4" key="1">
    <citation type="submission" date="2021-02" db="EMBL/GenBank/DDBJ databases">
        <authorList>
            <person name="Dougan E. K."/>
            <person name="Rhodes N."/>
            <person name="Thang M."/>
            <person name="Chan C."/>
        </authorList>
    </citation>
    <scope>NUCLEOTIDE SEQUENCE</scope>
</reference>
<dbReference type="InterPro" id="IPR056419">
    <property type="entry name" value="GAE_BBS1"/>
</dbReference>
<feature type="domain" description="Bardet-Biedl syndrome 1 N-terminal" evidence="2">
    <location>
        <begin position="25"/>
        <end position="280"/>
    </location>
</feature>
<protein>
    <recommendedName>
        <fullName evidence="6">Bardet-Biedl syndrome 1 N-terminal domain-containing protein</fullName>
    </recommendedName>
</protein>
<proteinExistence type="predicted"/>
<sequence>MAETSESHADAAGIEEKDKPKKSPWLDAWTDPVAGISCYSSFICLSDLQADGDHRLIMVDLKKRIRIYKGTTIQWEQKLPDMPCAVQTFYHEVANPPVPTLAVASGSRVLIYRHMRPYMKYTLPPIEVDPVEIDIWESLTKAKSEDLNEVRHGWDKLNAARENGTVLSNQSIDFLALEEPESQSEFVRANRPNKDFLLQQQTAITCMEVLKQNMDEPTAVSMLVLGTENKMVYILDSSALNPITKVELDAVPSFMSVLGLYDVEYRITVACRDGNIYTIKNGQVLSNVIELETQPVGLVRFDKNVYVGCMDNVVHCFHFKGKKNHSIYLQNAISCMSLLQITKARVAKALVVALANGEVRLYNGKHLITTTQTHDVVTGIKMGTFGREEGSMVISFKSGALMVKILQRSANLEATNVAAGPPPEQDIPLDVPKKTKLYVEQTSREREQAIDMHRTFQRDLCKLRLSTARAYVNLLGAGHGPMSTSGGANVRLNAQVLGMGPQFKITLRVQNAGAHAVQNASVMCITNQKLYRLPKPCFYLPVLVPQQVYFLEVPVTCLNENGGTDSIRVFLCSDKSNVPIISALVNMPMSEPPLIDGF</sequence>
<dbReference type="PANTHER" id="PTHR20870:SF0">
    <property type="entry name" value="BARDET-BIEDL SYNDROME 1 PROTEIN"/>
    <property type="match status" value="1"/>
</dbReference>
<dbReference type="GO" id="GO:0005815">
    <property type="term" value="C:microtubule organizing center"/>
    <property type="evidence" value="ECO:0007669"/>
    <property type="project" value="TreeGrafter"/>
</dbReference>
<dbReference type="GO" id="GO:1905515">
    <property type="term" value="P:non-motile cilium assembly"/>
    <property type="evidence" value="ECO:0007669"/>
    <property type="project" value="InterPro"/>
</dbReference>
<comment type="caution">
    <text evidence="4">The sequence shown here is derived from an EMBL/GenBank/DDBJ whole genome shotgun (WGS) entry which is preliminary data.</text>
</comment>
<feature type="region of interest" description="Disordered" evidence="1">
    <location>
        <begin position="1"/>
        <end position="23"/>
    </location>
</feature>
<dbReference type="Pfam" id="PF23304">
    <property type="entry name" value="GAE_BBS1"/>
    <property type="match status" value="1"/>
</dbReference>
<evidence type="ECO:0000313" key="4">
    <source>
        <dbReference type="EMBL" id="CAE8594826.1"/>
    </source>
</evidence>
<dbReference type="Pfam" id="PF14779">
    <property type="entry name" value="BBS1"/>
    <property type="match status" value="1"/>
</dbReference>
<gene>
    <name evidence="4" type="ORF">PGLA1383_LOCUS13349</name>
</gene>
<dbReference type="GO" id="GO:0005119">
    <property type="term" value="F:smoothened binding"/>
    <property type="evidence" value="ECO:0007669"/>
    <property type="project" value="TreeGrafter"/>
</dbReference>
<dbReference type="InterPro" id="IPR032728">
    <property type="entry name" value="BBS1_N"/>
</dbReference>
<feature type="domain" description="Bardet-Biedl syndrome 1 protein GAE" evidence="3">
    <location>
        <begin position="490"/>
        <end position="591"/>
    </location>
</feature>
<dbReference type="AlphaFoldDB" id="A0A813E1D3"/>
<dbReference type="GO" id="GO:0034464">
    <property type="term" value="C:BBSome"/>
    <property type="evidence" value="ECO:0007669"/>
    <property type="project" value="InterPro"/>
</dbReference>
<dbReference type="PANTHER" id="PTHR20870">
    <property type="entry name" value="BARDET-BIEDL SYNDROME 1 PROTEIN"/>
    <property type="match status" value="1"/>
</dbReference>
<dbReference type="OMA" id="HADRRHY"/>
<evidence type="ECO:0000259" key="3">
    <source>
        <dbReference type="Pfam" id="PF23304"/>
    </source>
</evidence>
<dbReference type="EMBL" id="CAJNNV010007357">
    <property type="protein sequence ID" value="CAE8594826.1"/>
    <property type="molecule type" value="Genomic_DNA"/>
</dbReference>
<dbReference type="Proteomes" id="UP000654075">
    <property type="component" value="Unassembled WGS sequence"/>
</dbReference>
<dbReference type="SUPFAM" id="SSF50978">
    <property type="entry name" value="WD40 repeat-like"/>
    <property type="match status" value="1"/>
</dbReference>
<evidence type="ECO:0008006" key="6">
    <source>
        <dbReference type="Google" id="ProtNLM"/>
    </source>
</evidence>
<evidence type="ECO:0000259" key="2">
    <source>
        <dbReference type="Pfam" id="PF14779"/>
    </source>
</evidence>
<dbReference type="GO" id="GO:0005930">
    <property type="term" value="C:axoneme"/>
    <property type="evidence" value="ECO:0007669"/>
    <property type="project" value="TreeGrafter"/>
</dbReference>
<dbReference type="GO" id="GO:0061512">
    <property type="term" value="P:protein localization to cilium"/>
    <property type="evidence" value="ECO:0007669"/>
    <property type="project" value="TreeGrafter"/>
</dbReference>
<accession>A0A813E1D3</accession>
<organism evidence="4 5">
    <name type="scientific">Polarella glacialis</name>
    <name type="common">Dinoflagellate</name>
    <dbReference type="NCBI Taxonomy" id="89957"/>
    <lineage>
        <taxon>Eukaryota</taxon>
        <taxon>Sar</taxon>
        <taxon>Alveolata</taxon>
        <taxon>Dinophyceae</taxon>
        <taxon>Suessiales</taxon>
        <taxon>Suessiaceae</taxon>
        <taxon>Polarella</taxon>
    </lineage>
</organism>
<name>A0A813E1D3_POLGL</name>
<keyword evidence="5" id="KW-1185">Reference proteome</keyword>
<dbReference type="GO" id="GO:0005113">
    <property type="term" value="F:patched binding"/>
    <property type="evidence" value="ECO:0007669"/>
    <property type="project" value="TreeGrafter"/>
</dbReference>
<dbReference type="InterPro" id="IPR036322">
    <property type="entry name" value="WD40_repeat_dom_sf"/>
</dbReference>
<dbReference type="OrthoDB" id="10259809at2759"/>
<dbReference type="InterPro" id="IPR028784">
    <property type="entry name" value="BBS1"/>
</dbReference>